<keyword evidence="2" id="KW-1185">Reference proteome</keyword>
<protein>
    <submittedName>
        <fullName evidence="1">Uncharacterized protein</fullName>
    </submittedName>
</protein>
<dbReference type="AlphaFoldDB" id="A0AAD3H2I6"/>
<proteinExistence type="predicted"/>
<evidence type="ECO:0000313" key="2">
    <source>
        <dbReference type="Proteomes" id="UP001054902"/>
    </source>
</evidence>
<accession>A0AAD3H2I6</accession>
<organism evidence="1 2">
    <name type="scientific">Chaetoceros tenuissimus</name>
    <dbReference type="NCBI Taxonomy" id="426638"/>
    <lineage>
        <taxon>Eukaryota</taxon>
        <taxon>Sar</taxon>
        <taxon>Stramenopiles</taxon>
        <taxon>Ochrophyta</taxon>
        <taxon>Bacillariophyta</taxon>
        <taxon>Coscinodiscophyceae</taxon>
        <taxon>Chaetocerotophycidae</taxon>
        <taxon>Chaetocerotales</taxon>
        <taxon>Chaetocerotaceae</taxon>
        <taxon>Chaetoceros</taxon>
    </lineage>
</organism>
<gene>
    <name evidence="1" type="ORF">CTEN210_04193</name>
</gene>
<dbReference type="Proteomes" id="UP001054902">
    <property type="component" value="Unassembled WGS sequence"/>
</dbReference>
<name>A0AAD3H2I6_9STRA</name>
<evidence type="ECO:0000313" key="1">
    <source>
        <dbReference type="EMBL" id="GFH47718.1"/>
    </source>
</evidence>
<comment type="caution">
    <text evidence="1">The sequence shown here is derived from an EMBL/GenBank/DDBJ whole genome shotgun (WGS) entry which is preliminary data.</text>
</comment>
<sequence length="213" mass="23796">MRVIDAEADGQQALKESLTLLKQNEMVLVCHKGLNAWLVCAPTRIACEQMELAKKRPKGSRNFCFVIGDIEKFYNLFDEGSLPSTLDSAEKLAIFEQAHLRVALANDTNVNDILLRDGMVQGALFPEAESSIRSYFKELEIGLEGYNDQDLLLGKDYHAALATSANFHGKGNIVDFEEAKDFAEGLGVKLCVTFNPVQYIDPGHWTIYITQDY</sequence>
<dbReference type="EMBL" id="BLLK01000023">
    <property type="protein sequence ID" value="GFH47718.1"/>
    <property type="molecule type" value="Genomic_DNA"/>
</dbReference>
<reference evidence="1 2" key="1">
    <citation type="journal article" date="2021" name="Sci. Rep.">
        <title>The genome of the diatom Chaetoceros tenuissimus carries an ancient integrated fragment of an extant virus.</title>
        <authorList>
            <person name="Hongo Y."/>
            <person name="Kimura K."/>
            <person name="Takaki Y."/>
            <person name="Yoshida Y."/>
            <person name="Baba S."/>
            <person name="Kobayashi G."/>
            <person name="Nagasaki K."/>
            <person name="Hano T."/>
            <person name="Tomaru Y."/>
        </authorList>
    </citation>
    <scope>NUCLEOTIDE SEQUENCE [LARGE SCALE GENOMIC DNA]</scope>
    <source>
        <strain evidence="1 2">NIES-3715</strain>
    </source>
</reference>